<keyword evidence="13" id="KW-0460">Magnesium</keyword>
<feature type="domain" description="4'-phosphopantetheinyl transferase N-terminal" evidence="15">
    <location>
        <begin position="41"/>
        <end position="101"/>
    </location>
</feature>
<evidence type="ECO:0000256" key="2">
    <source>
        <dbReference type="ARBA" id="ARBA00004993"/>
    </source>
</evidence>
<reference evidence="17 18" key="2">
    <citation type="submission" date="2019-03" db="EMBL/GenBank/DDBJ databases">
        <title>Draft Genome Sequences of Six Type Strains of the Genus Massilia.</title>
        <authorList>
            <person name="Miess H."/>
            <person name="Frediansyhah A."/>
            <person name="Gross H."/>
        </authorList>
    </citation>
    <scope>NUCLEOTIDE SEQUENCE [LARGE SCALE GENOMIC DNA]</scope>
    <source>
        <strain evidence="17 18">DSM 17505</strain>
    </source>
</reference>
<reference evidence="16" key="3">
    <citation type="submission" date="2022-12" db="EMBL/GenBank/DDBJ databases">
        <authorList>
            <person name="Sun Q."/>
            <person name="Kim S."/>
        </authorList>
    </citation>
    <scope>NUCLEOTIDE SEQUENCE</scope>
    <source>
        <strain evidence="16">KCTC 12344</strain>
    </source>
</reference>
<comment type="similarity">
    <text evidence="3">Belongs to the P-Pant transferase superfamily. EntD family.</text>
</comment>
<comment type="pathway">
    <text evidence="2">Siderophore biosynthesis; enterobactin biosynthesis.</text>
</comment>
<comment type="function">
    <text evidence="1">Involved in the biosynthesis of the siderophore enterobactin (enterochelin), which is a macrocyclic trimeric lactone of N-(2,3-dihydroxybenzoyl)-serine. The serine trilactone serves as a scaffolding for the three catechol functionalities that provide hexadentate coordination for the tightly ligated iron(2+) atoms. Plays an essential role in the assembly of the enterobactin by catalyzing the transfer of the 4'-phosphopantetheine (Ppant) moiety from coenzyme A to the apo-domains of both EntB (ArCP domain) and EntF (PCP domain) to yield their holo-forms which make them competent for the activation of 2,3-dihydroxybenzoate (DHB) and L-serine, respectively.</text>
</comment>
<evidence type="ECO:0000256" key="5">
    <source>
        <dbReference type="ARBA" id="ARBA00019087"/>
    </source>
</evidence>
<dbReference type="Proteomes" id="UP000619512">
    <property type="component" value="Unassembled WGS sequence"/>
</dbReference>
<name>A0A4V1AU98_9BURK</name>
<proteinExistence type="inferred from homology"/>
<dbReference type="AlphaFoldDB" id="A0A4V1AU98"/>
<comment type="subunit">
    <text evidence="4">EntB, EntD, EntE, and EntF form a multienzyme complex called enterobactin synthase.</text>
</comment>
<dbReference type="Pfam" id="PF01648">
    <property type="entry name" value="ACPS"/>
    <property type="match status" value="1"/>
</dbReference>
<dbReference type="GO" id="GO:0009366">
    <property type="term" value="C:enterobactin synthetase complex"/>
    <property type="evidence" value="ECO:0007669"/>
    <property type="project" value="InterPro"/>
</dbReference>
<dbReference type="SUPFAM" id="SSF56214">
    <property type="entry name" value="4'-phosphopantetheinyl transferase"/>
    <property type="match status" value="1"/>
</dbReference>
<gene>
    <name evidence="17" type="ORF">E1742_21240</name>
    <name evidence="16" type="ORF">GCM10007388_13470</name>
</gene>
<dbReference type="PANTHER" id="PTHR38096">
    <property type="entry name" value="ENTEROBACTIN SYNTHASE COMPONENT D"/>
    <property type="match status" value="1"/>
</dbReference>
<dbReference type="GO" id="GO:0008897">
    <property type="term" value="F:holo-[acyl-carrier-protein] synthase activity"/>
    <property type="evidence" value="ECO:0007669"/>
    <property type="project" value="InterPro"/>
</dbReference>
<evidence type="ECO:0000256" key="11">
    <source>
        <dbReference type="ARBA" id="ARBA00049191"/>
    </source>
</evidence>
<dbReference type="GO" id="GO:0000287">
    <property type="term" value="F:magnesium ion binding"/>
    <property type="evidence" value="ECO:0007669"/>
    <property type="project" value="InterPro"/>
</dbReference>
<feature type="binding site" evidence="12">
    <location>
        <begin position="91"/>
        <end position="92"/>
    </location>
    <ligand>
        <name>CoA</name>
        <dbReference type="ChEBI" id="CHEBI:57287"/>
    </ligand>
</feature>
<dbReference type="EMBL" id="CP038026">
    <property type="protein sequence ID" value="QBQ38418.1"/>
    <property type="molecule type" value="Genomic_DNA"/>
</dbReference>
<comment type="catalytic activity">
    <reaction evidence="11">
        <text>apo-[peptidyl-carrier protein] + CoA = holo-[peptidyl-carrier protein] + adenosine 3',5'-bisphosphate + H(+)</text>
        <dbReference type="Rhea" id="RHEA:46228"/>
        <dbReference type="Rhea" id="RHEA-COMP:11479"/>
        <dbReference type="Rhea" id="RHEA-COMP:11480"/>
        <dbReference type="ChEBI" id="CHEBI:15378"/>
        <dbReference type="ChEBI" id="CHEBI:29999"/>
        <dbReference type="ChEBI" id="CHEBI:57287"/>
        <dbReference type="ChEBI" id="CHEBI:58343"/>
        <dbReference type="ChEBI" id="CHEBI:64479"/>
    </reaction>
</comment>
<evidence type="ECO:0000313" key="18">
    <source>
        <dbReference type="Proteomes" id="UP000294359"/>
    </source>
</evidence>
<protein>
    <recommendedName>
        <fullName evidence="5">Enterobactin synthase component D</fullName>
    </recommendedName>
    <alternativeName>
        <fullName evidence="8">4'-phosphopantetheinyl transferase EntD</fullName>
    </alternativeName>
    <alternativeName>
        <fullName evidence="9">Enterochelin synthase D</fullName>
    </alternativeName>
</protein>
<keyword evidence="18" id="KW-1185">Reference proteome</keyword>
<evidence type="ECO:0000256" key="12">
    <source>
        <dbReference type="PIRSR" id="PIRSR603542-1"/>
    </source>
</evidence>
<evidence type="ECO:0000259" key="15">
    <source>
        <dbReference type="Pfam" id="PF17837"/>
    </source>
</evidence>
<feature type="binding site" evidence="12">
    <location>
        <position position="160"/>
    </location>
    <ligand>
        <name>CoA</name>
        <dbReference type="ChEBI" id="CHEBI:57287"/>
    </ligand>
</feature>
<comment type="cofactor">
    <cofactor evidence="13">
        <name>Mg(2+)</name>
        <dbReference type="ChEBI" id="CHEBI:18420"/>
    </cofactor>
</comment>
<dbReference type="Proteomes" id="UP000294359">
    <property type="component" value="Chromosome"/>
</dbReference>
<dbReference type="PRINTS" id="PR01399">
    <property type="entry name" value="ENTSNTHTASED"/>
</dbReference>
<comment type="catalytic activity">
    <reaction evidence="10">
        <text>apo-[aryl-carrier protein] + CoA = holo-[aryl-carrier protein] + adenosine 3',5'-bisphosphate + H(+)</text>
        <dbReference type="Rhea" id="RHEA:48404"/>
        <dbReference type="Rhea" id="RHEA-COMP:15903"/>
        <dbReference type="Rhea" id="RHEA-COMP:17557"/>
        <dbReference type="ChEBI" id="CHEBI:15378"/>
        <dbReference type="ChEBI" id="CHEBI:29999"/>
        <dbReference type="ChEBI" id="CHEBI:57287"/>
        <dbReference type="ChEBI" id="CHEBI:58343"/>
        <dbReference type="ChEBI" id="CHEBI:64479"/>
    </reaction>
</comment>
<evidence type="ECO:0000313" key="19">
    <source>
        <dbReference type="Proteomes" id="UP000619512"/>
    </source>
</evidence>
<dbReference type="GO" id="GO:0005886">
    <property type="term" value="C:plasma membrane"/>
    <property type="evidence" value="ECO:0007669"/>
    <property type="project" value="TreeGrafter"/>
</dbReference>
<dbReference type="InterPro" id="IPR037143">
    <property type="entry name" value="4-PPantetheinyl_Trfase_dom_sf"/>
</dbReference>
<feature type="binding site" evidence="13">
    <location>
        <position position="113"/>
    </location>
    <ligand>
        <name>Mg(2+)</name>
        <dbReference type="ChEBI" id="CHEBI:18420"/>
    </ligand>
</feature>
<evidence type="ECO:0000256" key="1">
    <source>
        <dbReference type="ARBA" id="ARBA00003937"/>
    </source>
</evidence>
<sequence>MLLAPTPGADGALELFYTTFDTAHFDVACFAEHAIVLPPALAHAVPKRQGEFFFGRWCGRAALAYHGREGTIGVGPAREPLWPRGVTGSITHSHGIAAAVAVPRSTCRGVGIDIETVAQGRSLQALRQVVLSARERAWLAALDCPIAPDTLLTLVFSAKESFYKGVFETVRRFLDFDAIEIVGIDTEGRRLWFDVVHPLDPPFVPGFRFAVGYTLLEQGRVMTDFRW</sequence>
<keyword evidence="13" id="KW-0479">Metal-binding</keyword>
<feature type="binding site" evidence="13">
    <location>
        <position position="114"/>
    </location>
    <ligand>
        <name>Mg(2+)</name>
        <dbReference type="ChEBI" id="CHEBI:18420"/>
    </ligand>
</feature>
<evidence type="ECO:0000256" key="3">
    <source>
        <dbReference type="ARBA" id="ARBA00008342"/>
    </source>
</evidence>
<feature type="binding site" evidence="12">
    <location>
        <position position="113"/>
    </location>
    <ligand>
        <name>CoA</name>
        <dbReference type="ChEBI" id="CHEBI:57287"/>
    </ligand>
</feature>
<feature type="binding site" evidence="12">
    <location>
        <position position="48"/>
    </location>
    <ligand>
        <name>CoA</name>
        <dbReference type="ChEBI" id="CHEBI:57287"/>
    </ligand>
</feature>
<keyword evidence="6 16" id="KW-0808">Transferase</keyword>
<evidence type="ECO:0000256" key="4">
    <source>
        <dbReference type="ARBA" id="ARBA00011503"/>
    </source>
</evidence>
<feature type="binding site" evidence="12">
    <location>
        <position position="174"/>
    </location>
    <ligand>
        <name>CoA</name>
        <dbReference type="ChEBI" id="CHEBI:57287"/>
    </ligand>
</feature>
<dbReference type="InterPro" id="IPR041354">
    <property type="entry name" value="4PPT_N"/>
</dbReference>
<dbReference type="InterPro" id="IPR003542">
    <property type="entry name" value="Enbac_synth_compD-like"/>
</dbReference>
<dbReference type="RefSeq" id="WP_134387119.1">
    <property type="nucleotide sequence ID" value="NZ_BMWW01000002.1"/>
</dbReference>
<evidence type="ECO:0000256" key="6">
    <source>
        <dbReference type="ARBA" id="ARBA00022679"/>
    </source>
</evidence>
<evidence type="ECO:0000256" key="8">
    <source>
        <dbReference type="ARBA" id="ARBA00029894"/>
    </source>
</evidence>
<evidence type="ECO:0000313" key="17">
    <source>
        <dbReference type="EMBL" id="QBQ38418.1"/>
    </source>
</evidence>
<evidence type="ECO:0000259" key="14">
    <source>
        <dbReference type="Pfam" id="PF01648"/>
    </source>
</evidence>
<feature type="binding site" evidence="12">
    <location>
        <position position="56"/>
    </location>
    <ligand>
        <name>CoA</name>
        <dbReference type="ChEBI" id="CHEBI:57287"/>
    </ligand>
</feature>
<dbReference type="GO" id="GO:0009239">
    <property type="term" value="P:enterobactin biosynthetic process"/>
    <property type="evidence" value="ECO:0007669"/>
    <property type="project" value="UniProtKB-UniPathway"/>
</dbReference>
<dbReference type="Pfam" id="PF17837">
    <property type="entry name" value="4PPT_N"/>
    <property type="match status" value="1"/>
</dbReference>
<evidence type="ECO:0000256" key="7">
    <source>
        <dbReference type="ARBA" id="ARBA00023191"/>
    </source>
</evidence>
<accession>A0A4V1AU98</accession>
<evidence type="ECO:0000256" key="13">
    <source>
        <dbReference type="PIRSR" id="PIRSR603542-2"/>
    </source>
</evidence>
<evidence type="ECO:0000313" key="16">
    <source>
        <dbReference type="EMBL" id="GGY81935.1"/>
    </source>
</evidence>
<keyword evidence="7" id="KW-0259">Enterobactin biosynthesis</keyword>
<organism evidence="16 19">
    <name type="scientific">Pseudoduganella plicata</name>
    <dbReference type="NCBI Taxonomy" id="321984"/>
    <lineage>
        <taxon>Bacteria</taxon>
        <taxon>Pseudomonadati</taxon>
        <taxon>Pseudomonadota</taxon>
        <taxon>Betaproteobacteria</taxon>
        <taxon>Burkholderiales</taxon>
        <taxon>Oxalobacteraceae</taxon>
        <taxon>Telluria group</taxon>
        <taxon>Pseudoduganella</taxon>
    </lineage>
</organism>
<dbReference type="OrthoDB" id="8210607at2"/>
<evidence type="ECO:0000256" key="10">
    <source>
        <dbReference type="ARBA" id="ARBA00049176"/>
    </source>
</evidence>
<dbReference type="InterPro" id="IPR008278">
    <property type="entry name" value="4-PPantetheinyl_Trfase_dom"/>
</dbReference>
<feature type="binding site" evidence="13">
    <location>
        <position position="115"/>
    </location>
    <ligand>
        <name>Mg(2+)</name>
        <dbReference type="ChEBI" id="CHEBI:18420"/>
    </ligand>
</feature>
<dbReference type="Gene3D" id="3.90.470.20">
    <property type="entry name" value="4'-phosphopantetheinyl transferase domain"/>
    <property type="match status" value="1"/>
</dbReference>
<feature type="domain" description="4'-phosphopantetheinyl transferase" evidence="14">
    <location>
        <begin position="109"/>
        <end position="187"/>
    </location>
</feature>
<dbReference type="EMBL" id="BMWW01000002">
    <property type="protein sequence ID" value="GGY81935.1"/>
    <property type="molecule type" value="Genomic_DNA"/>
</dbReference>
<evidence type="ECO:0000256" key="9">
    <source>
        <dbReference type="ARBA" id="ARBA00031996"/>
    </source>
</evidence>
<reference evidence="16" key="1">
    <citation type="journal article" date="2014" name="Int. J. Syst. Evol. Microbiol.">
        <title>Complete genome sequence of Corynebacterium casei LMG S-19264T (=DSM 44701T), isolated from a smear-ripened cheese.</title>
        <authorList>
            <consortium name="US DOE Joint Genome Institute (JGI-PGF)"/>
            <person name="Walter F."/>
            <person name="Albersmeier A."/>
            <person name="Kalinowski J."/>
            <person name="Ruckert C."/>
        </authorList>
    </citation>
    <scope>NUCLEOTIDE SEQUENCE</scope>
    <source>
        <strain evidence="16">KCTC 12344</strain>
    </source>
</reference>
<feature type="binding site" evidence="12">
    <location>
        <position position="164"/>
    </location>
    <ligand>
        <name>CoA</name>
        <dbReference type="ChEBI" id="CHEBI:57287"/>
    </ligand>
</feature>
<dbReference type="PANTHER" id="PTHR38096:SF1">
    <property type="entry name" value="ENTEROBACTIN SYNTHASE COMPONENT D"/>
    <property type="match status" value="1"/>
</dbReference>